<reference evidence="2" key="1">
    <citation type="submission" date="2022-11" db="UniProtKB">
        <authorList>
            <consortium name="WormBaseParasite"/>
        </authorList>
    </citation>
    <scope>IDENTIFICATION</scope>
</reference>
<evidence type="ECO:0000313" key="2">
    <source>
        <dbReference type="WBParaSite" id="PS1159_v2.g5031.t1"/>
    </source>
</evidence>
<evidence type="ECO:0000313" key="1">
    <source>
        <dbReference type="Proteomes" id="UP000887580"/>
    </source>
</evidence>
<organism evidence="1 2">
    <name type="scientific">Panagrolaimus sp. PS1159</name>
    <dbReference type="NCBI Taxonomy" id="55785"/>
    <lineage>
        <taxon>Eukaryota</taxon>
        <taxon>Metazoa</taxon>
        <taxon>Ecdysozoa</taxon>
        <taxon>Nematoda</taxon>
        <taxon>Chromadorea</taxon>
        <taxon>Rhabditida</taxon>
        <taxon>Tylenchina</taxon>
        <taxon>Panagrolaimomorpha</taxon>
        <taxon>Panagrolaimoidea</taxon>
        <taxon>Panagrolaimidae</taxon>
        <taxon>Panagrolaimus</taxon>
    </lineage>
</organism>
<dbReference type="WBParaSite" id="PS1159_v2.g5031.t1">
    <property type="protein sequence ID" value="PS1159_v2.g5031.t1"/>
    <property type="gene ID" value="PS1159_v2.g5031"/>
</dbReference>
<protein>
    <submittedName>
        <fullName evidence="2">Phosphotransferase</fullName>
    </submittedName>
</protein>
<dbReference type="Proteomes" id="UP000887580">
    <property type="component" value="Unplaced"/>
</dbReference>
<accession>A0AC35GH10</accession>
<proteinExistence type="predicted"/>
<sequence>MMVYNHKPFEYPANPFTDYDVCAYEVLCKVKSILDNFASPPVQRACKAMELSDDNLRTIMERMNSSYDEGLAKKDHAAVKQLPSYVRSVPNGTEKGDFLALDLGGTNFRVLLIRIDKNESEMTSKIFRVPESLMRGTGEKLFDHIAECLAKFMEEHDLMNREKLPLGFTFSFPCRQEGLTCARLVNWTKGFKASGVEGEDVVKLLRDACHRRGDVDIDVVAVLNDTTGTMMACAFKENTCQIGVICGTGSNACYMENLDKIPKIAGECNPAEDGLPNEMCVNTEWGGFGDDGKLDEFRTKYDKIVDENSINKGQQLFEKMVAGMYLGEIVRVILEDLAKEGHLFGGDFDAISEPGCFPTKFLSEIEGEMQGEEEGIFVKTQSILEEIGIISVSQTDCANVAYVCSVVSNRAAHMVAAGIASLLKRMKKPYVTVGVDGSVYRFHPTFPAALDQKIDDLLDENVEFQLMLSEDGSGRGAALVAAVATRMKLESQAHILKLQMDKMNAS</sequence>
<name>A0AC35GH10_9BILA</name>